<name>A0A5F1ZC07_9LEPT</name>
<evidence type="ECO:0000313" key="2">
    <source>
        <dbReference type="Proteomes" id="UP000297891"/>
    </source>
</evidence>
<dbReference type="Proteomes" id="UP000297891">
    <property type="component" value="Unassembled WGS sequence"/>
</dbReference>
<accession>A0A5F1ZC07</accession>
<comment type="caution">
    <text evidence="1">The sequence shown here is derived from an EMBL/GenBank/DDBJ whole genome shotgun (WGS) entry which is preliminary data.</text>
</comment>
<protein>
    <submittedName>
        <fullName evidence="1">Uncharacterized protein</fullName>
    </submittedName>
</protein>
<organism evidence="1 2">
    <name type="scientific">Leptospira brenneri</name>
    <dbReference type="NCBI Taxonomy" id="2023182"/>
    <lineage>
        <taxon>Bacteria</taxon>
        <taxon>Pseudomonadati</taxon>
        <taxon>Spirochaetota</taxon>
        <taxon>Spirochaetia</taxon>
        <taxon>Leptospirales</taxon>
        <taxon>Leptospiraceae</taxon>
        <taxon>Leptospira</taxon>
    </lineage>
</organism>
<dbReference type="OrthoDB" id="326486at2"/>
<reference evidence="1" key="1">
    <citation type="journal article" date="2019" name="PLoS Negl. Trop. Dis.">
        <title>Revisiting the worldwide diversity of Leptospira species in the environment.</title>
        <authorList>
            <person name="Vincent A.T."/>
            <person name="Schiettekatte O."/>
            <person name="Bourhy P."/>
            <person name="Veyrier F.J."/>
            <person name="Picardeau M."/>
        </authorList>
    </citation>
    <scope>NUCLEOTIDE SEQUENCE [LARGE SCALE GENOMIC DNA]</scope>
    <source>
        <strain evidence="1">201800277</strain>
    </source>
</reference>
<evidence type="ECO:0000313" key="1">
    <source>
        <dbReference type="EMBL" id="TGK97039.1"/>
    </source>
</evidence>
<keyword evidence="2" id="KW-1185">Reference proteome</keyword>
<sequence length="282" mass="33440">MRKFPKTLPISISLEHLPMPETELKQICLEWEDQRFSFFRPAVVMEWKSTPLPLGKSSLILDLKLSLPFWQGLVAFLLPNWYYQNKKHQLTEILLDQIDSKNKKKNTNLFFKLWNRLWKTPVSIVWLNLGFIKISMNLDLDPKLLPNSHILTYDGEIKLYFRIGYLKTINYQFTKKEFKAPFPKFAEMYIKTRDKHEDKSLGKVYYSFLGYLLETKSDEYLLPYLGFNFTLPNSLRNHVPDEIWNVIDPGIHSLWIEPNLSANELEFRTVYQVSTSSQNHPK</sequence>
<proteinExistence type="predicted"/>
<dbReference type="RefSeq" id="WP_135676849.1">
    <property type="nucleotide sequence ID" value="NZ_RQFP01000001.1"/>
</dbReference>
<gene>
    <name evidence="1" type="ORF">EHQ30_10760</name>
</gene>
<dbReference type="AlphaFoldDB" id="A0A5F1ZC07"/>
<dbReference type="EMBL" id="RQFP01000001">
    <property type="protein sequence ID" value="TGK97039.1"/>
    <property type="molecule type" value="Genomic_DNA"/>
</dbReference>